<dbReference type="Gene3D" id="3.40.50.12780">
    <property type="entry name" value="N-terminal domain of ligase-like"/>
    <property type="match status" value="1"/>
</dbReference>
<evidence type="ECO:0000259" key="4">
    <source>
        <dbReference type="Pfam" id="PF00668"/>
    </source>
</evidence>
<keyword evidence="6" id="KW-1185">Reference proteome</keyword>
<comment type="caution">
    <text evidence="5">The sequence shown here is derived from an EMBL/GenBank/DDBJ whole genome shotgun (WGS) entry which is preliminary data.</text>
</comment>
<organism evidence="5 6">
    <name type="scientific">Penicillium desertorum</name>
    <dbReference type="NCBI Taxonomy" id="1303715"/>
    <lineage>
        <taxon>Eukaryota</taxon>
        <taxon>Fungi</taxon>
        <taxon>Dikarya</taxon>
        <taxon>Ascomycota</taxon>
        <taxon>Pezizomycotina</taxon>
        <taxon>Eurotiomycetes</taxon>
        <taxon>Eurotiomycetidae</taxon>
        <taxon>Eurotiales</taxon>
        <taxon>Aspergillaceae</taxon>
        <taxon>Penicillium</taxon>
    </lineage>
</organism>
<sequence>MQVAQKARAAGSTCQVADIFRCKTISIDARSLGEVTQSCVRTPEELVEEPLCPTSTPQPFLEQLPPKQLSMLISQSQDPDAYNCRMVCQITSRTEPVDLVRVADSWQQAIQRHGILRTIFMGNVTGTGYHDQVVLKEVTADIDMLGRIEDTATMEKAFGAGVPFPGRRQPMHRLTLWSVPASDAFFKLEISHTLIDGISMDIILRDISRAYNGQLRGSPGLQYGDYIAMLQSQSDEPNRHYWDGDKAEWNSLSLDIELDSTWWNYCEAHSATSAQIFQVAWGLVLRCYTGCDQVCFGYLNSGRDIALSGVDDGVGPLINLLVSRMLLDPVSSLRQVMQQSQADYSQALGHQHFALADVFHTLNLSGNALFNTGMSLYRIQSGKEDNAPASTISLKTIDGGDNPEHDVAVLIGTCEDIATVTFTCRTKIISGTDIAKLGEAFREATSVIIATDPDSLAWAVVISQYAGSDNVLLHVMDVGLEDGKIGIVGGIFNDAQLGLNPPPLSYRKLEAVCRSHNLLVVQQSKSKVTNMAKAHEGVGFALVVACRQHVAQRFGYQLSHIVGQLMQMPTKRIGDVRTLSPRDIEQLGQWNSTVPTPAELLLYAPGTESLYTSNWMRKPKGVVINHTSYITDAKSQDHFRFIRPSSRALQFALYMFDVSVADYLRTLLAGGCVCVPREDELKDNLEEVIRRLRVKRMDITPSVLRLLSPEAIPSVKTITVGGEALTRKDVERWSQNMQLINCYSPAECSYCVTASQILSNRSDPVNIGRGLGAICWVIDPDDYRKLVPIGAVGELVVEGPLVGGGYLHNH</sequence>
<dbReference type="InterPro" id="IPR001242">
    <property type="entry name" value="Condensation_dom"/>
</dbReference>
<dbReference type="PANTHER" id="PTHR45527">
    <property type="entry name" value="NONRIBOSOMAL PEPTIDE SYNTHETASE"/>
    <property type="match status" value="1"/>
</dbReference>
<dbReference type="GO" id="GO:0005737">
    <property type="term" value="C:cytoplasm"/>
    <property type="evidence" value="ECO:0007669"/>
    <property type="project" value="TreeGrafter"/>
</dbReference>
<evidence type="ECO:0000259" key="3">
    <source>
        <dbReference type="Pfam" id="PF00501"/>
    </source>
</evidence>
<evidence type="ECO:0000313" key="6">
    <source>
        <dbReference type="Proteomes" id="UP001147760"/>
    </source>
</evidence>
<evidence type="ECO:0000256" key="1">
    <source>
        <dbReference type="ARBA" id="ARBA00022450"/>
    </source>
</evidence>
<dbReference type="Proteomes" id="UP001147760">
    <property type="component" value="Unassembled WGS sequence"/>
</dbReference>
<dbReference type="PANTHER" id="PTHR45527:SF1">
    <property type="entry name" value="FATTY ACID SYNTHASE"/>
    <property type="match status" value="1"/>
</dbReference>
<dbReference type="Pfam" id="PF00668">
    <property type="entry name" value="Condensation"/>
    <property type="match status" value="1"/>
</dbReference>
<dbReference type="OrthoDB" id="416786at2759"/>
<dbReference type="AlphaFoldDB" id="A0A9X0BN38"/>
<dbReference type="Pfam" id="PF00501">
    <property type="entry name" value="AMP-binding"/>
    <property type="match status" value="1"/>
</dbReference>
<proteinExistence type="predicted"/>
<dbReference type="InterPro" id="IPR023213">
    <property type="entry name" value="CAT-like_dom_sf"/>
</dbReference>
<keyword evidence="1" id="KW-0596">Phosphopantetheine</keyword>
<gene>
    <name evidence="5" type="ORF">N7530_007094</name>
</gene>
<dbReference type="GO" id="GO:0044550">
    <property type="term" value="P:secondary metabolite biosynthetic process"/>
    <property type="evidence" value="ECO:0007669"/>
    <property type="project" value="TreeGrafter"/>
</dbReference>
<dbReference type="InterPro" id="IPR000873">
    <property type="entry name" value="AMP-dep_synth/lig_dom"/>
</dbReference>
<dbReference type="GO" id="GO:0031177">
    <property type="term" value="F:phosphopantetheine binding"/>
    <property type="evidence" value="ECO:0007669"/>
    <property type="project" value="TreeGrafter"/>
</dbReference>
<dbReference type="CDD" id="cd19542">
    <property type="entry name" value="CT_NRPS-like"/>
    <property type="match status" value="1"/>
</dbReference>
<reference evidence="5" key="2">
    <citation type="journal article" date="2023" name="IMA Fungus">
        <title>Comparative genomic study of the Penicillium genus elucidates a diverse pangenome and 15 lateral gene transfer events.</title>
        <authorList>
            <person name="Petersen C."/>
            <person name="Sorensen T."/>
            <person name="Nielsen M.R."/>
            <person name="Sondergaard T.E."/>
            <person name="Sorensen J.L."/>
            <person name="Fitzpatrick D.A."/>
            <person name="Frisvad J.C."/>
            <person name="Nielsen K.L."/>
        </authorList>
    </citation>
    <scope>NUCLEOTIDE SEQUENCE</scope>
    <source>
        <strain evidence="5">IBT 17660</strain>
    </source>
</reference>
<dbReference type="GO" id="GO:0043041">
    <property type="term" value="P:amino acid activation for nonribosomal peptide biosynthetic process"/>
    <property type="evidence" value="ECO:0007669"/>
    <property type="project" value="TreeGrafter"/>
</dbReference>
<dbReference type="SUPFAM" id="SSF52777">
    <property type="entry name" value="CoA-dependent acyltransferases"/>
    <property type="match status" value="2"/>
</dbReference>
<dbReference type="Gene3D" id="3.30.559.30">
    <property type="entry name" value="Nonribosomal peptide synthetase, condensation domain"/>
    <property type="match status" value="1"/>
</dbReference>
<feature type="domain" description="Condensation" evidence="4">
    <location>
        <begin position="75"/>
        <end position="395"/>
    </location>
</feature>
<dbReference type="GO" id="GO:0003824">
    <property type="term" value="F:catalytic activity"/>
    <property type="evidence" value="ECO:0007669"/>
    <property type="project" value="InterPro"/>
</dbReference>
<accession>A0A9X0BN38</accession>
<dbReference type="Gene3D" id="3.30.559.10">
    <property type="entry name" value="Chloramphenicol acetyltransferase-like domain"/>
    <property type="match status" value="2"/>
</dbReference>
<evidence type="ECO:0000313" key="5">
    <source>
        <dbReference type="EMBL" id="KAJ5473093.1"/>
    </source>
</evidence>
<protein>
    <submittedName>
        <fullName evidence="5">Nonribosomal peptide synthase</fullName>
    </submittedName>
</protein>
<feature type="domain" description="AMP-dependent synthetase/ligase" evidence="3">
    <location>
        <begin position="618"/>
        <end position="807"/>
    </location>
</feature>
<dbReference type="InterPro" id="IPR042099">
    <property type="entry name" value="ANL_N_sf"/>
</dbReference>
<evidence type="ECO:0000256" key="2">
    <source>
        <dbReference type="ARBA" id="ARBA00022553"/>
    </source>
</evidence>
<dbReference type="EMBL" id="JAPWDO010000004">
    <property type="protein sequence ID" value="KAJ5473093.1"/>
    <property type="molecule type" value="Genomic_DNA"/>
</dbReference>
<dbReference type="SUPFAM" id="SSF56801">
    <property type="entry name" value="Acetyl-CoA synthetase-like"/>
    <property type="match status" value="1"/>
</dbReference>
<keyword evidence="2" id="KW-0597">Phosphoprotein</keyword>
<reference evidence="5" key="1">
    <citation type="submission" date="2022-12" db="EMBL/GenBank/DDBJ databases">
        <authorList>
            <person name="Petersen C."/>
        </authorList>
    </citation>
    <scope>NUCLEOTIDE SEQUENCE</scope>
    <source>
        <strain evidence="5">IBT 17660</strain>
    </source>
</reference>
<name>A0A9X0BN38_9EURO</name>